<dbReference type="STRING" id="1196324.A374_00515"/>
<dbReference type="PANTHER" id="PTHR30037">
    <property type="entry name" value="DNA-3-METHYLADENINE GLYCOSYLASE 1"/>
    <property type="match status" value="1"/>
</dbReference>
<reference evidence="2 3" key="1">
    <citation type="journal article" date="2012" name="J. Bacteriol.">
        <title>Genome of Bacillus macauensis ZFHKF-1, a Long-Chain-Forming Bacterium.</title>
        <authorList>
            <person name="Cai L."/>
            <person name="Zhang T."/>
        </authorList>
    </citation>
    <scope>NUCLEOTIDE SEQUENCE [LARGE SCALE GENOMIC DNA]</scope>
    <source>
        <strain evidence="2 3">ZFHKF-1</strain>
    </source>
</reference>
<dbReference type="GO" id="GO:0046872">
    <property type="term" value="F:metal ion binding"/>
    <property type="evidence" value="ECO:0007669"/>
    <property type="project" value="UniProtKB-KW"/>
</dbReference>
<gene>
    <name evidence="2" type="ORF">A374_00515</name>
</gene>
<feature type="binding site" evidence="1">
    <location>
        <position position="20"/>
    </location>
    <ligand>
        <name>Zn(2+)</name>
        <dbReference type="ChEBI" id="CHEBI:29105"/>
    </ligand>
</feature>
<dbReference type="InterPro" id="IPR011257">
    <property type="entry name" value="DNA_glycosylase"/>
</dbReference>
<organism evidence="2 3">
    <name type="scientific">Fictibacillus macauensis ZFHKF-1</name>
    <dbReference type="NCBI Taxonomy" id="1196324"/>
    <lineage>
        <taxon>Bacteria</taxon>
        <taxon>Bacillati</taxon>
        <taxon>Bacillota</taxon>
        <taxon>Bacilli</taxon>
        <taxon>Bacillales</taxon>
        <taxon>Fictibacillaceae</taxon>
        <taxon>Fictibacillus</taxon>
    </lineage>
</organism>
<dbReference type="PATRIC" id="fig|1196324.3.peg.105"/>
<dbReference type="eggNOG" id="COG2818">
    <property type="taxonomic scope" value="Bacteria"/>
</dbReference>
<protein>
    <submittedName>
        <fullName evidence="2">DNA-3-methyladenine glycosylase</fullName>
    </submittedName>
</protein>
<dbReference type="InterPro" id="IPR052891">
    <property type="entry name" value="DNA-3mA_glycosylase"/>
</dbReference>
<dbReference type="OrthoDB" id="9807664at2"/>
<dbReference type="EMBL" id="AKKV01000005">
    <property type="protein sequence ID" value="EIT87411.1"/>
    <property type="molecule type" value="Genomic_DNA"/>
</dbReference>
<feature type="binding site" evidence="1">
    <location>
        <position position="7"/>
    </location>
    <ligand>
        <name>Zn(2+)</name>
        <dbReference type="ChEBI" id="CHEBI:29105"/>
    </ligand>
</feature>
<keyword evidence="3" id="KW-1185">Reference proteome</keyword>
<name>I8J6G5_9BACL</name>
<evidence type="ECO:0000313" key="2">
    <source>
        <dbReference type="EMBL" id="EIT87411.1"/>
    </source>
</evidence>
<feature type="binding site" evidence="1">
    <location>
        <position position="163"/>
    </location>
    <ligand>
        <name>Zn(2+)</name>
        <dbReference type="ChEBI" id="CHEBI:29105"/>
    </ligand>
</feature>
<dbReference type="GO" id="GO:0006284">
    <property type="term" value="P:base-excision repair"/>
    <property type="evidence" value="ECO:0007669"/>
    <property type="project" value="InterPro"/>
</dbReference>
<dbReference type="Proteomes" id="UP000004080">
    <property type="component" value="Unassembled WGS sequence"/>
</dbReference>
<dbReference type="Pfam" id="PF03352">
    <property type="entry name" value="Adenine_glyco"/>
    <property type="match status" value="1"/>
</dbReference>
<sequence>MDHLQRCKWSEASTLLQSYHDQEWGELVTEDDALFECLTLEMFQAGLSWSTILHKREHFRQAFDAFNVQKVRDYSEQHVEVLVNNARIVRHRKKIEATIENARRCANLIEQYGSLYQYMLQLPTDVEEKKKALKQTFKHVGLTTAESFLMATGFISPHHEPQCWKKNYEKR</sequence>
<evidence type="ECO:0000256" key="1">
    <source>
        <dbReference type="PIRSR" id="PIRSR605019-1"/>
    </source>
</evidence>
<dbReference type="RefSeq" id="WP_007200214.1">
    <property type="nucleotide sequence ID" value="NZ_AKKV01000005.1"/>
</dbReference>
<dbReference type="Gene3D" id="1.10.340.30">
    <property type="entry name" value="Hypothetical protein, domain 2"/>
    <property type="match status" value="1"/>
</dbReference>
<dbReference type="PANTHER" id="PTHR30037:SF4">
    <property type="entry name" value="DNA-3-METHYLADENINE GLYCOSYLASE I"/>
    <property type="match status" value="1"/>
</dbReference>
<comment type="caution">
    <text evidence="2">The sequence shown here is derived from an EMBL/GenBank/DDBJ whole genome shotgun (WGS) entry which is preliminary data.</text>
</comment>
<keyword evidence="1" id="KW-0479">Metal-binding</keyword>
<accession>I8J6G5</accession>
<feature type="binding site" evidence="1">
    <location>
        <position position="158"/>
    </location>
    <ligand>
        <name>Zn(2+)</name>
        <dbReference type="ChEBI" id="CHEBI:29105"/>
    </ligand>
</feature>
<dbReference type="InterPro" id="IPR005019">
    <property type="entry name" value="Adenine_glyco"/>
</dbReference>
<evidence type="ECO:0000313" key="3">
    <source>
        <dbReference type="Proteomes" id="UP000004080"/>
    </source>
</evidence>
<dbReference type="GO" id="GO:0008725">
    <property type="term" value="F:DNA-3-methyladenine glycosylase activity"/>
    <property type="evidence" value="ECO:0007669"/>
    <property type="project" value="InterPro"/>
</dbReference>
<proteinExistence type="predicted"/>
<keyword evidence="1" id="KW-0862">Zinc</keyword>
<dbReference type="AlphaFoldDB" id="I8J6G5"/>
<dbReference type="SUPFAM" id="SSF48150">
    <property type="entry name" value="DNA-glycosylase"/>
    <property type="match status" value="1"/>
</dbReference>